<protein>
    <submittedName>
        <fullName evidence="8">Protein FAR1-RELATED SEQUENCE 4-like</fullName>
    </submittedName>
</protein>
<evidence type="ECO:0000256" key="1">
    <source>
        <dbReference type="ARBA" id="ARBA00005889"/>
    </source>
</evidence>
<keyword evidence="7" id="KW-1185">Reference proteome</keyword>
<dbReference type="InterPro" id="IPR031052">
    <property type="entry name" value="FHY3/FAR1"/>
</dbReference>
<dbReference type="InterPro" id="IPR004330">
    <property type="entry name" value="FAR1_DNA_bnd_dom"/>
</dbReference>
<dbReference type="RefSeq" id="XP_035548702.1">
    <property type="nucleotide sequence ID" value="XM_035692809.1"/>
</dbReference>
<evidence type="ECO:0000313" key="8">
    <source>
        <dbReference type="RefSeq" id="XP_035548702.1"/>
    </source>
</evidence>
<proteinExistence type="inferred from homology"/>
<feature type="domain" description="SWIM-type" evidence="6">
    <location>
        <begin position="760"/>
        <end position="796"/>
    </location>
</feature>
<dbReference type="InterPro" id="IPR006564">
    <property type="entry name" value="Znf_PMZ"/>
</dbReference>
<dbReference type="InterPro" id="IPR013103">
    <property type="entry name" value="RVT_2"/>
</dbReference>
<evidence type="ECO:0000256" key="3">
    <source>
        <dbReference type="ARBA" id="ARBA00022771"/>
    </source>
</evidence>
<organism evidence="7 8">
    <name type="scientific">Juglans regia</name>
    <name type="common">English walnut</name>
    <dbReference type="NCBI Taxonomy" id="51240"/>
    <lineage>
        <taxon>Eukaryota</taxon>
        <taxon>Viridiplantae</taxon>
        <taxon>Streptophyta</taxon>
        <taxon>Embryophyta</taxon>
        <taxon>Tracheophyta</taxon>
        <taxon>Spermatophyta</taxon>
        <taxon>Magnoliopsida</taxon>
        <taxon>eudicotyledons</taxon>
        <taxon>Gunneridae</taxon>
        <taxon>Pentapetalae</taxon>
        <taxon>rosids</taxon>
        <taxon>fabids</taxon>
        <taxon>Fagales</taxon>
        <taxon>Juglandaceae</taxon>
        <taxon>Juglans</taxon>
    </lineage>
</organism>
<dbReference type="InterPro" id="IPR007527">
    <property type="entry name" value="Znf_SWIM"/>
</dbReference>
<name>A0A6P9F1Q2_JUGRE</name>
<dbReference type="AlphaFoldDB" id="A0A6P9F1Q2"/>
<dbReference type="GO" id="GO:0008270">
    <property type="term" value="F:zinc ion binding"/>
    <property type="evidence" value="ECO:0007669"/>
    <property type="project" value="UniProtKB-KW"/>
</dbReference>
<dbReference type="Pfam" id="PF04434">
    <property type="entry name" value="SWIM"/>
    <property type="match status" value="1"/>
</dbReference>
<dbReference type="GeneID" id="118349206"/>
<evidence type="ECO:0000259" key="6">
    <source>
        <dbReference type="PROSITE" id="PS50966"/>
    </source>
</evidence>
<dbReference type="SUPFAM" id="SSF56672">
    <property type="entry name" value="DNA/RNA polymerases"/>
    <property type="match status" value="1"/>
</dbReference>
<dbReference type="Pfam" id="PF07727">
    <property type="entry name" value="RVT_2"/>
    <property type="match status" value="1"/>
</dbReference>
<accession>A0A6P9F1Q2</accession>
<dbReference type="PANTHER" id="PTHR31669">
    <property type="entry name" value="PROTEIN FAR1-RELATED SEQUENCE 10-RELATED"/>
    <property type="match status" value="1"/>
</dbReference>
<dbReference type="InParanoid" id="A0A6P9F1Q2"/>
<dbReference type="GO" id="GO:0006355">
    <property type="term" value="P:regulation of DNA-templated transcription"/>
    <property type="evidence" value="ECO:0007669"/>
    <property type="project" value="InterPro"/>
</dbReference>
<dbReference type="InterPro" id="IPR043502">
    <property type="entry name" value="DNA/RNA_pol_sf"/>
</dbReference>
<dbReference type="InterPro" id="IPR018289">
    <property type="entry name" value="MULE_transposase_dom"/>
</dbReference>
<comment type="similarity">
    <text evidence="1">Belongs to the FHY3/FAR1 family.</text>
</comment>
<keyword evidence="2" id="KW-0479">Metal-binding</keyword>
<reference evidence="8" key="1">
    <citation type="submission" date="2025-08" db="UniProtKB">
        <authorList>
            <consortium name="RefSeq"/>
        </authorList>
    </citation>
    <scope>IDENTIFICATION</scope>
    <source>
        <tissue evidence="8">Leaves</tissue>
    </source>
</reference>
<dbReference type="PROSITE" id="PS50966">
    <property type="entry name" value="ZF_SWIM"/>
    <property type="match status" value="1"/>
</dbReference>
<gene>
    <name evidence="8" type="primary">LOC118349206</name>
</gene>
<evidence type="ECO:0000256" key="4">
    <source>
        <dbReference type="ARBA" id="ARBA00022833"/>
    </source>
</evidence>
<dbReference type="OrthoDB" id="2422440at2759"/>
<dbReference type="Pfam" id="PF10551">
    <property type="entry name" value="MULE"/>
    <property type="match status" value="1"/>
</dbReference>
<evidence type="ECO:0000256" key="5">
    <source>
        <dbReference type="PROSITE-ProRule" id="PRU00325"/>
    </source>
</evidence>
<dbReference type="KEGG" id="jre:118349206"/>
<dbReference type="SMART" id="SM00575">
    <property type="entry name" value="ZnF_PMZ"/>
    <property type="match status" value="1"/>
</dbReference>
<evidence type="ECO:0000313" key="7">
    <source>
        <dbReference type="Proteomes" id="UP000235220"/>
    </source>
</evidence>
<evidence type="ECO:0000256" key="2">
    <source>
        <dbReference type="ARBA" id="ARBA00022723"/>
    </source>
</evidence>
<dbReference type="PANTHER" id="PTHR31669:SF297">
    <property type="entry name" value="PROTEIN FAR1-RELATED SEQUENCE"/>
    <property type="match status" value="1"/>
</dbReference>
<sequence>MYKIKYCSDGSTERYKTILVAKGYTQIEGLDYSETFSPVAKMATVITFLAIAAVKGWHLTQLDVNNAFLHEDLFEEVYMVLPPGFQKKGGSQVCKLNKSLYGLKQASRQWFSKFSTSILNDILIASNDISLVDKKFKLKDLVSEDIHRISVLGEEEDGMAPRPSTSNSQSLMTPQNTFGDPKDYHHNFDVNMPYPPPPSNPENFRQEFSEFPQFEENVGSTFSDIAEEMLFDMDEDLEGTTVVLEDEMRVEAPRPGMEFKSDNELTAYYKQYAKQEGFGVRTQRTKRDDDGRPMYVTIGCARGGKYVSKNINISKPRATTKTDCKAKVNATLNKNEKWVITTVENVHNHITVSPKKTRLLRSHKRLDDYSQRILDLNDRAGIRMNKNYFSLVVDAGSFENLEFQERDCRNFIDKARHLRLGKGGGETLNEYFQRMRYQNDGFVSSMDVDDEGRLRNMFWADARSRAAYEYFGDVVTFDTTYLTNRYGMPFAPFVGVNHHGQSILLGARLLSSEDTHSFVWLFRMWLACMNGRAPKAIITDQDRAMKKAISIVFPETRHRYCLWQIMRKLPEKLGSHSHFSTGLKTSIQAALYDSQTCTEFEERWGQLLDKYDLRGNNWLESLYEERTFWVPVYLKDVFWAGMSTTQRSESMNAFFDGYVHSGTTLKEFVDQFDNALRKKVEVETTADFHSSNQTIPCVSPFNFEKQFQNVYTNAKFKEFQNELIGLMCCNCTMVSKQGCISTFDVLDEISIDDCNKIVHYTLYYNEEECELKCTCALFETRGILCRHALKVFQLSRINVLPDKYVLDRWRKDEKRRYTLIKSSYDDLRASGDARRYEMVVKRCMKLATKISPSDERVNAFLHYVDDFDSKCDDATFGSRFESTNVGPNVVTDKGKKILSPHVVRGKGRSPSKRKVPPVEKMARKRKACRKILDDETQLGDTLGSQHHQFDDGVGVGTQNSIVTQSMPSENQEVFSYWLNVSLKVGLAGTSYSLLQRLGAVLPSILLLRKEKCFPLRLMLDVDMSKVMLVASLSL</sequence>
<keyword evidence="4" id="KW-0862">Zinc</keyword>
<dbReference type="Pfam" id="PF03101">
    <property type="entry name" value="FAR1"/>
    <property type="match status" value="1"/>
</dbReference>
<dbReference type="Proteomes" id="UP000235220">
    <property type="component" value="Chromosome 8"/>
</dbReference>
<keyword evidence="3 5" id="KW-0863">Zinc-finger</keyword>